<protein>
    <submittedName>
        <fullName evidence="2">Uncharacterized protein</fullName>
    </submittedName>
</protein>
<keyword evidence="1" id="KW-0472">Membrane</keyword>
<accession>A0A7J5BQ96</accession>
<dbReference type="OrthoDB" id="2898516at2"/>
<keyword evidence="1" id="KW-1133">Transmembrane helix</keyword>
<feature type="transmembrane region" description="Helical" evidence="1">
    <location>
        <begin position="68"/>
        <end position="90"/>
    </location>
</feature>
<keyword evidence="3" id="KW-1185">Reference proteome</keyword>
<evidence type="ECO:0000313" key="2">
    <source>
        <dbReference type="EMBL" id="KAB1655966.1"/>
    </source>
</evidence>
<evidence type="ECO:0000313" key="3">
    <source>
        <dbReference type="Proteomes" id="UP000467240"/>
    </source>
</evidence>
<comment type="caution">
    <text evidence="2">The sequence shown here is derived from an EMBL/GenBank/DDBJ whole genome shotgun (WGS) entry which is preliminary data.</text>
</comment>
<feature type="transmembrane region" description="Helical" evidence="1">
    <location>
        <begin position="39"/>
        <end position="56"/>
    </location>
</feature>
<sequence>MNRLRSVSPLLVVLLALIGLVRPAVRIVLTVLGVETGPALPIGLTVVITLVWAIVVGRGRAPQPLLTLVLAGLAYGVLAILLSGVLSPIIDGELAGPLANPIAIGPVLLTGAVWGLVAGGLALLVRRLWPARGATRPADAGRP</sequence>
<keyword evidence="1" id="KW-0812">Transmembrane</keyword>
<gene>
    <name evidence="2" type="ORF">F8O01_11000</name>
</gene>
<feature type="transmembrane region" description="Helical" evidence="1">
    <location>
        <begin position="102"/>
        <end position="125"/>
    </location>
</feature>
<proteinExistence type="predicted"/>
<name>A0A7J5BQ96_9MICO</name>
<dbReference type="Proteomes" id="UP000467240">
    <property type="component" value="Unassembled WGS sequence"/>
</dbReference>
<reference evidence="2 3" key="1">
    <citation type="submission" date="2019-09" db="EMBL/GenBank/DDBJ databases">
        <title>Phylogeny of genus Pseudoclavibacter and closely related genus.</title>
        <authorList>
            <person name="Li Y."/>
        </authorList>
    </citation>
    <scope>NUCLEOTIDE SEQUENCE [LARGE SCALE GENOMIC DNA]</scope>
    <source>
        <strain evidence="2 3">DSM 23821</strain>
    </source>
</reference>
<dbReference type="RefSeq" id="WP_158040914.1">
    <property type="nucleotide sequence ID" value="NZ_JACCFV010000001.1"/>
</dbReference>
<organism evidence="2 3">
    <name type="scientific">Pseudoclavibacter chungangensis</name>
    <dbReference type="NCBI Taxonomy" id="587635"/>
    <lineage>
        <taxon>Bacteria</taxon>
        <taxon>Bacillati</taxon>
        <taxon>Actinomycetota</taxon>
        <taxon>Actinomycetes</taxon>
        <taxon>Micrococcales</taxon>
        <taxon>Microbacteriaceae</taxon>
        <taxon>Pseudoclavibacter</taxon>
    </lineage>
</organism>
<dbReference type="EMBL" id="WBJZ01000013">
    <property type="protein sequence ID" value="KAB1655966.1"/>
    <property type="molecule type" value="Genomic_DNA"/>
</dbReference>
<dbReference type="AlphaFoldDB" id="A0A7J5BQ96"/>
<evidence type="ECO:0000256" key="1">
    <source>
        <dbReference type="SAM" id="Phobius"/>
    </source>
</evidence>